<dbReference type="Proteomes" id="UP000061457">
    <property type="component" value="Chromosome I"/>
</dbReference>
<dbReference type="SMART" id="SM00825">
    <property type="entry name" value="PKS_KS"/>
    <property type="match status" value="1"/>
</dbReference>
<dbReference type="AlphaFoldDB" id="A0A0S2K6I2"/>
<keyword evidence="7" id="KW-1185">Reference proteome</keyword>
<dbReference type="InterPro" id="IPR000794">
    <property type="entry name" value="Beta-ketoacyl_synthase"/>
</dbReference>
<dbReference type="Gene3D" id="3.40.47.10">
    <property type="match status" value="2"/>
</dbReference>
<evidence type="ECO:0000313" key="6">
    <source>
        <dbReference type="EMBL" id="ALO43817.1"/>
    </source>
</evidence>
<evidence type="ECO:0000313" key="7">
    <source>
        <dbReference type="Proteomes" id="UP000061457"/>
    </source>
</evidence>
<dbReference type="KEGG" id="pphe:PP2015_3342"/>
<dbReference type="EMBL" id="CP013187">
    <property type="protein sequence ID" value="ALO43817.1"/>
    <property type="molecule type" value="Genomic_DNA"/>
</dbReference>
<sequence length="428" mass="46511">MNQQDSVCISAYGAMTPLGQTLDEISHNLQNGITGIREVKKFDTSTFKTKWAGLPEYGNENIRWPKRPGQPNRPGELIYAEKAVKQLVAQFNPLEKYSPDRIGCVIGIDEPGVDPERTTQFTAKIGADKCKKRDEFIPEGTEFYRISEMMDLDVTSALKVIHKHIPFSGYTRCHVGLCSASLQALGMARQAILDGKADAMIVGGVSAKVTPFNLAQLEAVGAVSTDPLLEGPARCRPFDIRRSGFMPAEGSILFILEKESAIEAREGQKYCRLKGYGASLAAQHVVAPHTEGREMQLCMERAIEEASLPLASYSFVNAHGTSTKLNDYHETQVLEGIFGEDNVPPVTSTKSLHGHLIASAGAMEVLGVMASFRDGFIPAVANLEQQDPAIKVPVVKETQYKPITNVLKNSFGMGGLAASMVLQNPSVA</sequence>
<comment type="similarity">
    <text evidence="2 4">Belongs to the thiolase-like superfamily. Beta-ketoacyl-ACP synthases family.</text>
</comment>
<comment type="pathway">
    <text evidence="1">Lipid metabolism; fatty acid biosynthesis.</text>
</comment>
<dbReference type="Pfam" id="PF00109">
    <property type="entry name" value="ketoacyl-synt"/>
    <property type="match status" value="1"/>
</dbReference>
<dbReference type="STRING" id="161398.PP2015_3342"/>
<protein>
    <submittedName>
        <fullName evidence="6">Beta-ketoacyl synthase</fullName>
    </submittedName>
</protein>
<accession>A0A0S2K6I2</accession>
<evidence type="ECO:0000259" key="5">
    <source>
        <dbReference type="PROSITE" id="PS52004"/>
    </source>
</evidence>
<dbReference type="PATRIC" id="fig|161398.10.peg.3406"/>
<evidence type="ECO:0000256" key="4">
    <source>
        <dbReference type="RuleBase" id="RU003694"/>
    </source>
</evidence>
<evidence type="ECO:0000256" key="3">
    <source>
        <dbReference type="ARBA" id="ARBA00022679"/>
    </source>
</evidence>
<dbReference type="PROSITE" id="PS52004">
    <property type="entry name" value="KS3_2"/>
    <property type="match status" value="1"/>
</dbReference>
<dbReference type="OrthoDB" id="9809878at2"/>
<reference evidence="6 7" key="1">
    <citation type="submission" date="2015-11" db="EMBL/GenBank/DDBJ databases">
        <authorList>
            <person name="Zhang Y."/>
            <person name="Guo Z."/>
        </authorList>
    </citation>
    <scope>NUCLEOTIDE SEQUENCE [LARGE SCALE GENOMIC DNA]</scope>
    <source>
        <strain evidence="6 7">KCTC 12086</strain>
    </source>
</reference>
<dbReference type="InterPro" id="IPR020841">
    <property type="entry name" value="PKS_Beta-ketoAc_synthase_dom"/>
</dbReference>
<gene>
    <name evidence="6" type="ORF">PP2015_3342</name>
</gene>
<keyword evidence="3 4" id="KW-0808">Transferase</keyword>
<dbReference type="CDD" id="cd00834">
    <property type="entry name" value="KAS_I_II"/>
    <property type="match status" value="1"/>
</dbReference>
<evidence type="ECO:0000256" key="2">
    <source>
        <dbReference type="ARBA" id="ARBA00008467"/>
    </source>
</evidence>
<dbReference type="SUPFAM" id="SSF53901">
    <property type="entry name" value="Thiolase-like"/>
    <property type="match status" value="2"/>
</dbReference>
<dbReference type="GO" id="GO:0005829">
    <property type="term" value="C:cytosol"/>
    <property type="evidence" value="ECO:0007669"/>
    <property type="project" value="TreeGrafter"/>
</dbReference>
<dbReference type="GO" id="GO:0004315">
    <property type="term" value="F:3-oxoacyl-[acyl-carrier-protein] synthase activity"/>
    <property type="evidence" value="ECO:0007669"/>
    <property type="project" value="TreeGrafter"/>
</dbReference>
<proteinExistence type="inferred from homology"/>
<dbReference type="InterPro" id="IPR016039">
    <property type="entry name" value="Thiolase-like"/>
</dbReference>
<organism evidence="6 7">
    <name type="scientific">Pseudoalteromonas phenolica</name>
    <dbReference type="NCBI Taxonomy" id="161398"/>
    <lineage>
        <taxon>Bacteria</taxon>
        <taxon>Pseudomonadati</taxon>
        <taxon>Pseudomonadota</taxon>
        <taxon>Gammaproteobacteria</taxon>
        <taxon>Alteromonadales</taxon>
        <taxon>Pseudoalteromonadaceae</taxon>
        <taxon>Pseudoalteromonas</taxon>
    </lineage>
</organism>
<dbReference type="InterPro" id="IPR014031">
    <property type="entry name" value="Ketoacyl_synth_C"/>
</dbReference>
<evidence type="ECO:0000256" key="1">
    <source>
        <dbReference type="ARBA" id="ARBA00005194"/>
    </source>
</evidence>
<dbReference type="PANTHER" id="PTHR11712:SF336">
    <property type="entry name" value="3-OXOACYL-[ACYL-CARRIER-PROTEIN] SYNTHASE, MITOCHONDRIAL"/>
    <property type="match status" value="1"/>
</dbReference>
<dbReference type="PANTHER" id="PTHR11712">
    <property type="entry name" value="POLYKETIDE SYNTHASE-RELATED"/>
    <property type="match status" value="1"/>
</dbReference>
<dbReference type="Pfam" id="PF02801">
    <property type="entry name" value="Ketoacyl-synt_C"/>
    <property type="match status" value="1"/>
</dbReference>
<dbReference type="GO" id="GO:0006633">
    <property type="term" value="P:fatty acid biosynthetic process"/>
    <property type="evidence" value="ECO:0007669"/>
    <property type="project" value="TreeGrafter"/>
</dbReference>
<feature type="domain" description="Ketosynthase family 3 (KS3)" evidence="5">
    <location>
        <begin position="4"/>
        <end position="424"/>
    </location>
</feature>
<dbReference type="InterPro" id="IPR014030">
    <property type="entry name" value="Ketoacyl_synth_N"/>
</dbReference>
<name>A0A0S2K6I2_9GAMM</name>
<dbReference type="RefSeq" id="WP_058031455.1">
    <property type="nucleotide sequence ID" value="NZ_CP013187.1"/>
</dbReference>